<keyword evidence="2" id="KW-1185">Reference proteome</keyword>
<proteinExistence type="predicted"/>
<evidence type="ECO:0000313" key="2">
    <source>
        <dbReference type="Proteomes" id="UP000688137"/>
    </source>
</evidence>
<name>A0A8S1MVJ3_PARPR</name>
<reference evidence="1" key="1">
    <citation type="submission" date="2021-01" db="EMBL/GenBank/DDBJ databases">
        <authorList>
            <consortium name="Genoscope - CEA"/>
            <person name="William W."/>
        </authorList>
    </citation>
    <scope>NUCLEOTIDE SEQUENCE</scope>
</reference>
<protein>
    <submittedName>
        <fullName evidence="1">Uncharacterized protein</fullName>
    </submittedName>
</protein>
<sequence length="392" mass="46850">MFKQQILESSIFQTIHHHLEEQVHVKSNKFIKLETEIEMIDMSLKQLQEQQSELLIKCLKQWIISEKYFKVIKILDNVKHDNKRLLELLKLYDIFIIHQSENSVQYIYSNKFSQVNQKQEDYFINQSQITYIFKFSQLGNINQQHDLFVNVMKLINCVYPLSTLTFKWIPYKHLNLLLDSQSQSYDINEVIMKLFDLFDIIQWKQIDYMELLSTMIPESDMLMYRSPQEFFDCALGKQNVYEQYLDGKCISFMKGQFQFNCICNQEFKQFLVLGKTRSRLLNVKDQIKIAELININCKSNKSMIVFIESEDETFDIESFEQVCHQNPKLFRSQHFQMESQQNAILIDKIAMLYLSMQDDLSNMFSQLSTEQHEIIYNSFRSALLNKFVIDKL</sequence>
<dbReference type="EMBL" id="CAJJDM010000070">
    <property type="protein sequence ID" value="CAD8082031.1"/>
    <property type="molecule type" value="Genomic_DNA"/>
</dbReference>
<comment type="caution">
    <text evidence="1">The sequence shown here is derived from an EMBL/GenBank/DDBJ whole genome shotgun (WGS) entry which is preliminary data.</text>
</comment>
<gene>
    <name evidence="1" type="ORF">PPRIM_AZ9-3.1.T0670032</name>
</gene>
<organism evidence="1 2">
    <name type="scientific">Paramecium primaurelia</name>
    <dbReference type="NCBI Taxonomy" id="5886"/>
    <lineage>
        <taxon>Eukaryota</taxon>
        <taxon>Sar</taxon>
        <taxon>Alveolata</taxon>
        <taxon>Ciliophora</taxon>
        <taxon>Intramacronucleata</taxon>
        <taxon>Oligohymenophorea</taxon>
        <taxon>Peniculida</taxon>
        <taxon>Parameciidae</taxon>
        <taxon>Paramecium</taxon>
    </lineage>
</organism>
<evidence type="ECO:0000313" key="1">
    <source>
        <dbReference type="EMBL" id="CAD8082031.1"/>
    </source>
</evidence>
<dbReference type="OMA" id="NCICNQE"/>
<accession>A0A8S1MVJ3</accession>
<dbReference type="Proteomes" id="UP000688137">
    <property type="component" value="Unassembled WGS sequence"/>
</dbReference>
<dbReference type="AlphaFoldDB" id="A0A8S1MVJ3"/>